<dbReference type="PANTHER" id="PTHR43611:SF3">
    <property type="entry name" value="FLAVIN MONONUCLEOTIDE HYDROLASE 1, CHLOROPLATIC"/>
    <property type="match status" value="1"/>
</dbReference>
<dbReference type="NCBIfam" id="TIGR01509">
    <property type="entry name" value="HAD-SF-IA-v3"/>
    <property type="match status" value="1"/>
</dbReference>
<keyword evidence="2" id="KW-1185">Reference proteome</keyword>
<dbReference type="GO" id="GO:0016787">
    <property type="term" value="F:hydrolase activity"/>
    <property type="evidence" value="ECO:0007669"/>
    <property type="project" value="UniProtKB-KW"/>
</dbReference>
<dbReference type="RefSeq" id="WP_377089029.1">
    <property type="nucleotide sequence ID" value="NZ_JBHSJL010000014.1"/>
</dbReference>
<dbReference type="Pfam" id="PF00702">
    <property type="entry name" value="Hydrolase"/>
    <property type="match status" value="1"/>
</dbReference>
<dbReference type="PANTHER" id="PTHR43611">
    <property type="entry name" value="ALPHA-D-GLUCOSE 1-PHOSPHATE PHOSPHATASE"/>
    <property type="match status" value="1"/>
</dbReference>
<keyword evidence="1" id="KW-0378">Hydrolase</keyword>
<dbReference type="InterPro" id="IPR036412">
    <property type="entry name" value="HAD-like_sf"/>
</dbReference>
<dbReference type="SFLD" id="SFLDS00003">
    <property type="entry name" value="Haloacid_Dehalogenase"/>
    <property type="match status" value="1"/>
</dbReference>
<dbReference type="SUPFAM" id="SSF56784">
    <property type="entry name" value="HAD-like"/>
    <property type="match status" value="1"/>
</dbReference>
<reference evidence="2" key="1">
    <citation type="journal article" date="2019" name="Int. J. Syst. Evol. Microbiol.">
        <title>The Global Catalogue of Microorganisms (GCM) 10K type strain sequencing project: providing services to taxonomists for standard genome sequencing and annotation.</title>
        <authorList>
            <consortium name="The Broad Institute Genomics Platform"/>
            <consortium name="The Broad Institute Genome Sequencing Center for Infectious Disease"/>
            <person name="Wu L."/>
            <person name="Ma J."/>
        </authorList>
    </citation>
    <scope>NUCLEOTIDE SEQUENCE [LARGE SCALE GENOMIC DNA]</scope>
    <source>
        <strain evidence="2">CCUG 57942</strain>
    </source>
</reference>
<dbReference type="Gene3D" id="1.10.150.240">
    <property type="entry name" value="Putative phosphatase, domain 2"/>
    <property type="match status" value="1"/>
</dbReference>
<evidence type="ECO:0000313" key="2">
    <source>
        <dbReference type="Proteomes" id="UP001597389"/>
    </source>
</evidence>
<dbReference type="EMBL" id="JBHUJB010000013">
    <property type="protein sequence ID" value="MFD2157818.1"/>
    <property type="molecule type" value="Genomic_DNA"/>
</dbReference>
<dbReference type="Gene3D" id="3.40.50.1000">
    <property type="entry name" value="HAD superfamily/HAD-like"/>
    <property type="match status" value="1"/>
</dbReference>
<protein>
    <submittedName>
        <fullName evidence="1">HAD family hydrolase</fullName>
    </submittedName>
</protein>
<dbReference type="InterPro" id="IPR006439">
    <property type="entry name" value="HAD-SF_hydro_IA"/>
</dbReference>
<dbReference type="InterPro" id="IPR023198">
    <property type="entry name" value="PGP-like_dom2"/>
</dbReference>
<evidence type="ECO:0000313" key="1">
    <source>
        <dbReference type="EMBL" id="MFD2157818.1"/>
    </source>
</evidence>
<dbReference type="SFLD" id="SFLDG01129">
    <property type="entry name" value="C1.5:_HAD__Beta-PGM__Phosphata"/>
    <property type="match status" value="1"/>
</dbReference>
<dbReference type="PRINTS" id="PR00413">
    <property type="entry name" value="HADHALOGNASE"/>
</dbReference>
<dbReference type="Proteomes" id="UP001597389">
    <property type="component" value="Unassembled WGS sequence"/>
</dbReference>
<accession>A0ABW4Z783</accession>
<name>A0ABW4Z783_9BACT</name>
<dbReference type="CDD" id="cd02603">
    <property type="entry name" value="HAD_sEH-N_like"/>
    <property type="match status" value="1"/>
</dbReference>
<gene>
    <name evidence="1" type="ORF">ACFSW8_02780</name>
</gene>
<sequence length="194" mass="21809">MKTYLFDIGNVLLAFDFSPALNALMGSNPAPNAIQDIIARKDAFEAGQIPVENYIAWASELLDFGGDPDAFKHAWRHIFTPIEGTWKLAEQLKAEGHRLILYSNTNAIHASHCLDTYDVFKHFDHAVFSHEIGAIKPHDDFFTRSFDQFAILPEQTYYIDDLAENVAAGRAHGLNAHQYSASNHQALLDWIATH</sequence>
<organism evidence="1 2">
    <name type="scientific">Rubritalea tangerina</name>
    <dbReference type="NCBI Taxonomy" id="430798"/>
    <lineage>
        <taxon>Bacteria</taxon>
        <taxon>Pseudomonadati</taxon>
        <taxon>Verrucomicrobiota</taxon>
        <taxon>Verrucomicrobiia</taxon>
        <taxon>Verrucomicrobiales</taxon>
        <taxon>Rubritaleaceae</taxon>
        <taxon>Rubritalea</taxon>
    </lineage>
</organism>
<dbReference type="InterPro" id="IPR023214">
    <property type="entry name" value="HAD_sf"/>
</dbReference>
<comment type="caution">
    <text evidence="1">The sequence shown here is derived from an EMBL/GenBank/DDBJ whole genome shotgun (WGS) entry which is preliminary data.</text>
</comment>
<proteinExistence type="predicted"/>